<gene>
    <name evidence="1" type="ORF">BV22DRAFT_441</name>
</gene>
<proteinExistence type="predicted"/>
<keyword evidence="1" id="KW-0378">Hydrolase</keyword>
<reference evidence="1" key="1">
    <citation type="journal article" date="2021" name="New Phytol.">
        <title>Evolutionary innovations through gain and loss of genes in the ectomycorrhizal Boletales.</title>
        <authorList>
            <person name="Wu G."/>
            <person name="Miyauchi S."/>
            <person name="Morin E."/>
            <person name="Kuo A."/>
            <person name="Drula E."/>
            <person name="Varga T."/>
            <person name="Kohler A."/>
            <person name="Feng B."/>
            <person name="Cao Y."/>
            <person name="Lipzen A."/>
            <person name="Daum C."/>
            <person name="Hundley H."/>
            <person name="Pangilinan J."/>
            <person name="Johnson J."/>
            <person name="Barry K."/>
            <person name="LaButti K."/>
            <person name="Ng V."/>
            <person name="Ahrendt S."/>
            <person name="Min B."/>
            <person name="Choi I.G."/>
            <person name="Park H."/>
            <person name="Plett J.M."/>
            <person name="Magnuson J."/>
            <person name="Spatafora J.W."/>
            <person name="Nagy L.G."/>
            <person name="Henrissat B."/>
            <person name="Grigoriev I.V."/>
            <person name="Yang Z.L."/>
            <person name="Xu J."/>
            <person name="Martin F.M."/>
        </authorList>
    </citation>
    <scope>NUCLEOTIDE SEQUENCE</scope>
    <source>
        <strain evidence="1">KUC20120723A-06</strain>
    </source>
</reference>
<name>A0ACB8C1T9_9AGAM</name>
<dbReference type="EMBL" id="MU266327">
    <property type="protein sequence ID" value="KAH7931153.1"/>
    <property type="molecule type" value="Genomic_DNA"/>
</dbReference>
<accession>A0ACB8C1T9</accession>
<evidence type="ECO:0000313" key="1">
    <source>
        <dbReference type="EMBL" id="KAH7931153.1"/>
    </source>
</evidence>
<comment type="caution">
    <text evidence="1">The sequence shown here is derived from an EMBL/GenBank/DDBJ whole genome shotgun (WGS) entry which is preliminary data.</text>
</comment>
<protein>
    <submittedName>
        <fullName evidence="1">P-loop containing nucleoside triphosphate hydrolase protein</fullName>
    </submittedName>
</protein>
<keyword evidence="2" id="KW-1185">Reference proteome</keyword>
<evidence type="ECO:0000313" key="2">
    <source>
        <dbReference type="Proteomes" id="UP000790709"/>
    </source>
</evidence>
<organism evidence="1 2">
    <name type="scientific">Leucogyrophana mollusca</name>
    <dbReference type="NCBI Taxonomy" id="85980"/>
    <lineage>
        <taxon>Eukaryota</taxon>
        <taxon>Fungi</taxon>
        <taxon>Dikarya</taxon>
        <taxon>Basidiomycota</taxon>
        <taxon>Agaricomycotina</taxon>
        <taxon>Agaricomycetes</taxon>
        <taxon>Agaricomycetidae</taxon>
        <taxon>Boletales</taxon>
        <taxon>Boletales incertae sedis</taxon>
        <taxon>Leucogyrophana</taxon>
    </lineage>
</organism>
<dbReference type="Proteomes" id="UP000790709">
    <property type="component" value="Unassembled WGS sequence"/>
</dbReference>
<sequence length="648" mass="73052">MSATDILLTDHQVDDATVTPSKTEENGNHFLRRWQKWDSKTYTWLPHDPSTVESEPVREDVHNYFYVNVRYMDVRAKPNVVLSDFSSTLIDFFRSAIGDEFFNSSPEYPLLRFFPRITELNDHLSKIRTALSSDQDPRDIAKSMGRPDAGAQAQESSQSYLQDLAVHLAILMEFVEVEFLPVAGRLKLQLSYGHIGFDLLTYYFEKGAKYYANTGDELMGFVLVDATYGSDIDSYDLVKNTVMVRGRGLEWDGVCYAERERTYSISPYQGTKPLSQLPCVPMSAEVEAKLIERGRLYAALSGVHYKSYDGRRIMVDRQAYDYQGGGYTRSPDGVPTVPEEDIYLLPATVYGFDLRNKTWETYNIERIGPIAFDENAWDHLVLEESTKNMIKGLVDVNKYCNTSRKIMTDVITGKGGGLIAVLHGPPGTGKTLTAEAVAEHLQRPLYTISSLELSTNPSTLEHKLSQILSLATAWDAVLLIDEADVFLEQRSLHELERNALVSVALRTLEYHRGVLFLTTNRIQTFDHAFLSRFSIAIKYPDLDQPARLSIWRKFFALAGCHLWGSDGGSNSPDDGYVRLDGQEPQCYVSLADLEELSLKPFNGRTIKNLVRTAQALALSSNEPLALDHVKVVVQAQEKFLTEFAQIHA</sequence>